<evidence type="ECO:0000313" key="4">
    <source>
        <dbReference type="WormBase" id="R08A2.5b"/>
    </source>
</evidence>
<dbReference type="AlphaFoldDB" id="L8E7Z4"/>
<dbReference type="EMBL" id="BX284605">
    <property type="protein sequence ID" value="CCQ25670.2"/>
    <property type="molecule type" value="Genomic_DNA"/>
</dbReference>
<dbReference type="WormBase" id="R08A2.5b">
    <property type="protein sequence ID" value="CE54301"/>
    <property type="gene ID" value="WBGene00011136"/>
</dbReference>
<evidence type="ECO:0000313" key="3">
    <source>
        <dbReference type="Proteomes" id="UP000001940"/>
    </source>
</evidence>
<dbReference type="Bgee" id="WBGene00011136">
    <property type="expression patterns" value="Expressed in pharyngeal muscle cell (C elegans) and 2 other cell types or tissues"/>
</dbReference>
<dbReference type="InParanoid" id="L8E7Z4"/>
<dbReference type="CTD" id="187694"/>
<protein>
    <submittedName>
        <fullName evidence="2">START domain-containing protein</fullName>
    </submittedName>
</protein>
<dbReference type="OrthoDB" id="5784247at2759"/>
<accession>L8E7Z4</accession>
<proteinExistence type="predicted"/>
<dbReference type="Proteomes" id="UP000001940">
    <property type="component" value="Chromosome V"/>
</dbReference>
<feature type="chain" id="PRO_5031090832" evidence="1">
    <location>
        <begin position="23"/>
        <end position="297"/>
    </location>
</feature>
<evidence type="ECO:0000256" key="1">
    <source>
        <dbReference type="SAM" id="SignalP"/>
    </source>
</evidence>
<organism evidence="2 3">
    <name type="scientific">Caenorhabditis elegans</name>
    <dbReference type="NCBI Taxonomy" id="6239"/>
    <lineage>
        <taxon>Eukaryota</taxon>
        <taxon>Metazoa</taxon>
        <taxon>Ecdysozoa</taxon>
        <taxon>Nematoda</taxon>
        <taxon>Chromadorea</taxon>
        <taxon>Rhabditida</taxon>
        <taxon>Rhabditina</taxon>
        <taxon>Rhabditomorpha</taxon>
        <taxon>Rhabditoidea</taxon>
        <taxon>Rhabditidae</taxon>
        <taxon>Peloderinae</taxon>
        <taxon>Caenorhabditis</taxon>
    </lineage>
</organism>
<dbReference type="GeneID" id="187694"/>
<feature type="signal peptide" evidence="1">
    <location>
        <begin position="1"/>
        <end position="22"/>
    </location>
</feature>
<dbReference type="AGR" id="WB:WBGene00011136"/>
<reference evidence="2 3" key="1">
    <citation type="journal article" date="1998" name="Science">
        <title>Genome sequence of the nematode C. elegans: a platform for investigating biology.</title>
        <authorList>
            <consortium name="The C. elegans sequencing consortium"/>
            <person name="Sulson J.E."/>
            <person name="Waterston R."/>
        </authorList>
    </citation>
    <scope>NUCLEOTIDE SEQUENCE [LARGE SCALE GENOMIC DNA]</scope>
    <source>
        <strain evidence="2 3">Bristol N2</strain>
    </source>
</reference>
<keyword evidence="1" id="KW-0732">Signal</keyword>
<dbReference type="ExpressionAtlas" id="L8E7Z4">
    <property type="expression patterns" value="baseline and differential"/>
</dbReference>
<dbReference type="KEGG" id="cel:CELE_R08A2.5"/>
<name>L8E7Z4_CAEEL</name>
<sequence>MNTTLILYCYFLLLLLFYKTEGADPLESLIRNGWLMIRDYGEKVITNIAIPRTSDVPDGVSTAFQLDPNKKKALDTIAQMMNTCPRGFPIQDIKGLWHVTRISKRMLHTTFVDIHEVGLMPLKAIEKLSSGLSIGSRKSLFSLFKSDPVMRCFQMTVLNDSTSSPFEFSYLSTDSQRKSIIGHVSRASSTQLTLHLASIIDIPFLVVQASPTFLILSQTDTIPTSCESFLVLERNPTTTVSLETSQALSELGANSASNPIISMNSCNDLPSKIPSESNSIIKPASQVNRLKLKKFIL</sequence>
<keyword evidence="3" id="KW-1185">Reference proteome</keyword>
<gene>
    <name evidence="2" type="ORF">CELE_R08A2.5</name>
    <name evidence="2 4" type="ORF">R08A2.5</name>
</gene>
<dbReference type="FunCoup" id="L8E7Z4">
    <property type="interactions" value="308"/>
</dbReference>
<evidence type="ECO:0000313" key="2">
    <source>
        <dbReference type="EMBL" id="CCQ25670.2"/>
    </source>
</evidence>
<dbReference type="PaxDb" id="6239-R08A2.5b"/>
<dbReference type="eggNOG" id="ENOG502T0HG">
    <property type="taxonomic scope" value="Eukaryota"/>
</dbReference>